<dbReference type="Pfam" id="PF00001">
    <property type="entry name" value="7tm_1"/>
    <property type="match status" value="1"/>
</dbReference>
<keyword evidence="2" id="KW-1003">Cell membrane</keyword>
<feature type="transmembrane region" description="Helical" evidence="10">
    <location>
        <begin position="264"/>
        <end position="286"/>
    </location>
</feature>
<comment type="subcellular location">
    <subcellularLocation>
        <location evidence="1">Cell membrane</location>
        <topology evidence="1">Multi-pass membrane protein</topology>
    </subcellularLocation>
</comment>
<keyword evidence="3 9" id="KW-0812">Transmembrane</keyword>
<organism evidence="12 13">
    <name type="scientific">Patiria miniata</name>
    <name type="common">Bat star</name>
    <name type="synonym">Asterina miniata</name>
    <dbReference type="NCBI Taxonomy" id="46514"/>
    <lineage>
        <taxon>Eukaryota</taxon>
        <taxon>Metazoa</taxon>
        <taxon>Echinodermata</taxon>
        <taxon>Eleutherozoa</taxon>
        <taxon>Asterozoa</taxon>
        <taxon>Asteroidea</taxon>
        <taxon>Valvatacea</taxon>
        <taxon>Valvatida</taxon>
        <taxon>Asterinidae</taxon>
        <taxon>Patiria</taxon>
    </lineage>
</organism>
<dbReference type="SUPFAM" id="SSF81321">
    <property type="entry name" value="Family A G protein-coupled receptor-like"/>
    <property type="match status" value="1"/>
</dbReference>
<evidence type="ECO:0000256" key="10">
    <source>
        <dbReference type="SAM" id="Phobius"/>
    </source>
</evidence>
<dbReference type="Gene3D" id="1.20.1070.10">
    <property type="entry name" value="Rhodopsin 7-helix transmembrane proteins"/>
    <property type="match status" value="1"/>
</dbReference>
<dbReference type="CDD" id="cd00637">
    <property type="entry name" value="7tm_classA_rhodopsin-like"/>
    <property type="match status" value="1"/>
</dbReference>
<dbReference type="GO" id="GO:0005886">
    <property type="term" value="C:plasma membrane"/>
    <property type="evidence" value="ECO:0007669"/>
    <property type="project" value="UniProtKB-SubCell"/>
</dbReference>
<reference evidence="12" key="1">
    <citation type="submission" date="2022-11" db="UniProtKB">
        <authorList>
            <consortium name="EnsemblMetazoa"/>
        </authorList>
    </citation>
    <scope>IDENTIFICATION</scope>
</reference>
<dbReference type="PROSITE" id="PS50262">
    <property type="entry name" value="G_PROTEIN_RECEP_F1_2"/>
    <property type="match status" value="1"/>
</dbReference>
<dbReference type="PANTHER" id="PTHR24228:SF75">
    <property type="entry name" value="G-PROTEIN COUPLED RECEPTORS FAMILY 1 PROFILE DOMAIN-CONTAINING PROTEIN"/>
    <property type="match status" value="1"/>
</dbReference>
<dbReference type="InterPro" id="IPR017452">
    <property type="entry name" value="GPCR_Rhodpsn_7TM"/>
</dbReference>
<keyword evidence="5 9" id="KW-0297">G-protein coupled receptor</keyword>
<feature type="transmembrane region" description="Helical" evidence="10">
    <location>
        <begin position="298"/>
        <end position="319"/>
    </location>
</feature>
<evidence type="ECO:0000256" key="4">
    <source>
        <dbReference type="ARBA" id="ARBA00022989"/>
    </source>
</evidence>
<evidence type="ECO:0000259" key="11">
    <source>
        <dbReference type="PROSITE" id="PS50262"/>
    </source>
</evidence>
<evidence type="ECO:0000256" key="5">
    <source>
        <dbReference type="ARBA" id="ARBA00023040"/>
    </source>
</evidence>
<evidence type="ECO:0000256" key="2">
    <source>
        <dbReference type="ARBA" id="ARBA00022475"/>
    </source>
</evidence>
<dbReference type="RefSeq" id="XP_038052427.1">
    <property type="nucleotide sequence ID" value="XM_038196499.1"/>
</dbReference>
<dbReference type="AlphaFoldDB" id="A0A913ZKV0"/>
<dbReference type="Proteomes" id="UP000887568">
    <property type="component" value="Unplaced"/>
</dbReference>
<evidence type="ECO:0000313" key="12">
    <source>
        <dbReference type="EnsemblMetazoa" id="XP_038052427.1"/>
    </source>
</evidence>
<keyword evidence="13" id="KW-1185">Reference proteome</keyword>
<keyword evidence="6 10" id="KW-0472">Membrane</keyword>
<dbReference type="GeneID" id="119725138"/>
<dbReference type="GO" id="GO:0004930">
    <property type="term" value="F:G protein-coupled receptor activity"/>
    <property type="evidence" value="ECO:0007669"/>
    <property type="project" value="UniProtKB-KW"/>
</dbReference>
<accession>A0A913ZKV0</accession>
<dbReference type="SMART" id="SM01381">
    <property type="entry name" value="7TM_GPCR_Srsx"/>
    <property type="match status" value="1"/>
</dbReference>
<protein>
    <recommendedName>
        <fullName evidence="11">G-protein coupled receptors family 1 profile domain-containing protein</fullName>
    </recommendedName>
</protein>
<evidence type="ECO:0000256" key="6">
    <source>
        <dbReference type="ARBA" id="ARBA00023136"/>
    </source>
</evidence>
<feature type="transmembrane region" description="Helical" evidence="10">
    <location>
        <begin position="190"/>
        <end position="211"/>
    </location>
</feature>
<feature type="transmembrane region" description="Helical" evidence="10">
    <location>
        <begin position="28"/>
        <end position="54"/>
    </location>
</feature>
<feature type="transmembrane region" description="Helical" evidence="10">
    <location>
        <begin position="104"/>
        <end position="125"/>
    </location>
</feature>
<proteinExistence type="inferred from homology"/>
<keyword evidence="4 10" id="KW-1133">Transmembrane helix</keyword>
<evidence type="ECO:0000256" key="3">
    <source>
        <dbReference type="ARBA" id="ARBA00022692"/>
    </source>
</evidence>
<dbReference type="OrthoDB" id="10044919at2759"/>
<dbReference type="PANTHER" id="PTHR24228">
    <property type="entry name" value="B2 BRADYKININ RECEPTOR/ANGIOTENSIN II RECEPTOR"/>
    <property type="match status" value="1"/>
</dbReference>
<dbReference type="InterPro" id="IPR000276">
    <property type="entry name" value="GPCR_Rhodpsn"/>
</dbReference>
<evidence type="ECO:0000313" key="13">
    <source>
        <dbReference type="Proteomes" id="UP000887568"/>
    </source>
</evidence>
<dbReference type="FunFam" id="1.20.1070.10:FF:000345">
    <property type="entry name" value="40S ribosomal protein S27"/>
    <property type="match status" value="1"/>
</dbReference>
<evidence type="ECO:0000256" key="1">
    <source>
        <dbReference type="ARBA" id="ARBA00004651"/>
    </source>
</evidence>
<sequence length="364" mass="40921">MDITEPTVDVTVTAEGVIDNSDEISINIVFLICTIIMLCMGLVGNVLVIGAVLVHRRLRVLGNVFVINLAIADMCVTIFVDTFSIVGIATDGRFFDTQQALCDMVGVICVTSCSCSMWNIGHISLNRYMRICHGKLYPRVYNRRTIPFILAVTWTLCFLIDLPNLVGWGAHAFDARIMMCTYDYTESYTYTLYFIGWGFGFPLVVTSYSYLRIIYVVKQAERNARKANDVQTVSKAVSGTTRPAGTSKESQKRVPRIGNTDIRLLRSVFTIWIVFLVMWSPYAITVLGDTQYLWPTDVYVVAVILAHTNSSINGILYAATNRHFREGYGYLIRRCLRGRRVSPGAVDTESTVLMRPQEKSTSTR</sequence>
<keyword evidence="7 9" id="KW-0675">Receptor</keyword>
<comment type="similarity">
    <text evidence="9">Belongs to the G-protein coupled receptor 1 family.</text>
</comment>
<evidence type="ECO:0000256" key="7">
    <source>
        <dbReference type="ARBA" id="ARBA00023170"/>
    </source>
</evidence>
<dbReference type="PROSITE" id="PS00237">
    <property type="entry name" value="G_PROTEIN_RECEP_F1_1"/>
    <property type="match status" value="1"/>
</dbReference>
<dbReference type="EnsemblMetazoa" id="XM_038196499.1">
    <property type="protein sequence ID" value="XP_038052427.1"/>
    <property type="gene ID" value="LOC119725138"/>
</dbReference>
<feature type="transmembrane region" description="Helical" evidence="10">
    <location>
        <begin position="66"/>
        <end position="89"/>
    </location>
</feature>
<evidence type="ECO:0000256" key="8">
    <source>
        <dbReference type="ARBA" id="ARBA00023224"/>
    </source>
</evidence>
<name>A0A913ZKV0_PATMI</name>
<feature type="transmembrane region" description="Helical" evidence="10">
    <location>
        <begin position="146"/>
        <end position="170"/>
    </location>
</feature>
<dbReference type="PRINTS" id="PR00237">
    <property type="entry name" value="GPCRRHODOPSN"/>
</dbReference>
<dbReference type="OMA" id="RIMMCTY"/>
<feature type="domain" description="G-protein coupled receptors family 1 profile" evidence="11">
    <location>
        <begin position="44"/>
        <end position="317"/>
    </location>
</feature>
<evidence type="ECO:0000256" key="9">
    <source>
        <dbReference type="RuleBase" id="RU000688"/>
    </source>
</evidence>
<keyword evidence="8 9" id="KW-0807">Transducer</keyword>